<name>A0ABT8TA43_9BACT</name>
<dbReference type="EMBL" id="JAULJQ010000016">
    <property type="protein sequence ID" value="MDO2410110.1"/>
    <property type="molecule type" value="Genomic_DNA"/>
</dbReference>
<evidence type="ECO:0000313" key="2">
    <source>
        <dbReference type="EMBL" id="MDO2410110.1"/>
    </source>
</evidence>
<feature type="domain" description="DUF4214" evidence="1">
    <location>
        <begin position="111"/>
        <end position="159"/>
    </location>
</feature>
<dbReference type="InterPro" id="IPR025282">
    <property type="entry name" value="DUF4214"/>
</dbReference>
<comment type="caution">
    <text evidence="2">The sequence shown here is derived from an EMBL/GenBank/DDBJ whole genome shotgun (WGS) entry which is preliminary data.</text>
</comment>
<proteinExistence type="predicted"/>
<dbReference type="Pfam" id="PF13946">
    <property type="entry name" value="DUF4214"/>
    <property type="match status" value="2"/>
</dbReference>
<sequence>MALTTTQVNQAFLATLGRPAEGSAATWGSTSLSLDTLLDSIFIAENTDGDFVEYLYQNILGRASDAEGKAFWNSLLATTSKEAVLAQFKAAVIAAGQADPANADYQSFIAQNKAFVTELYTNLLGRSDAASADAEGVEFWANALASGTSKGALLAQFTAAALSDPNSDDAQTLNAKVNVANAITAKFNNFNADVAADQKKAALDELKATMTEVVAGSTAEDFQERIDTFAGNYQNRVAQVFTTKDNDQLDASEATASTVFSGNVNLIDPAKGTIQSGDSVTGNSNYTDTLRVSVTSDSANKDFSLDSNLPTSVSSIEKLIITAGAANVSGTLNGTASNYGVSTIITSTGDVDLKISGDQTELKVTAGDKKDAAITVESGSLDNYTGSAAKDTINVKAGSVKTIDTGAGKDVVTIASGVNIKNEGSIKLGAGDDELTIVSTLLAKTETLNKISLDGGEGSKDKLTISTDITAVNSITGFETIDAKTDAKISADAANSLTSGTKLASGSNLKIDMVDKNSLNLKNLKVGNGTDNKLGTASVAIDGVAKGEITLTTTTNNAIVETITLAQTQDGKTGPVTIKGIGAAPLESGNKKAGTFGDKLAIDGMTTANSFQKVPNYDKLSGTLDTSKVYYINTAISSADDLASKSTVLAFMDNNTTLASGKVLVALNNSAQNKSYVFEIKEGTGTGKAITRDDITLKAIVDNAINSKDVITGGVIEFVAGTEAKDVKPAGGSNEVQYVSTAQELTPNATGTTYNNKTITYSGDKIKITDVTGELTVSGAGNEAAGKTVEAIITTASGKVTKSTANGATVDVYLGDGNEANLSATANSDLVIGVDNVYAGIDGTITLKTADKFNGGKTLDMSKTTTTKVVINDAITATASGDLAGLLSGVKDTQFVEATVTQTGEAVVKLTAANDTIKFTKGDNANKASLVNFKTSGNDKIDLKGLNLGTLTSKTATSPSATFENGGVYVVETAIASKSGDAIVMSDLFGSGKQFSDTIASGAKGIIIAKGATDGVYAILSVENDSTASLQASEVKLIATVGTTAVTFGDLIV</sequence>
<protein>
    <submittedName>
        <fullName evidence="2">DUF4214 domain-containing protein</fullName>
    </submittedName>
</protein>
<gene>
    <name evidence="2" type="ORF">Q2362_08440</name>
</gene>
<keyword evidence="3" id="KW-1185">Reference proteome</keyword>
<dbReference type="Gene3D" id="2.160.20.160">
    <property type="match status" value="1"/>
</dbReference>
<dbReference type="Proteomes" id="UP001171111">
    <property type="component" value="Unassembled WGS sequence"/>
</dbReference>
<dbReference type="RefSeq" id="WP_302244897.1">
    <property type="nucleotide sequence ID" value="NZ_JAULJQ010000016.1"/>
</dbReference>
<reference evidence="2 3" key="1">
    <citation type="submission" date="2023-06" db="EMBL/GenBank/DDBJ databases">
        <title>Campylobacter magnum sp. nov., isolated from cecal contents of domestic pigs (Sus scrofa domesticus).</title>
        <authorList>
            <person name="Papic B."/>
            <person name="Gruntar I."/>
        </authorList>
    </citation>
    <scope>NUCLEOTIDE SEQUENCE [LARGE SCALE GENOMIC DNA]</scope>
    <source>
        <strain evidence="3">34484-21</strain>
    </source>
</reference>
<organism evidence="2 3">
    <name type="scientific">Campylobacter magnus</name>
    <dbReference type="NCBI Taxonomy" id="3026462"/>
    <lineage>
        <taxon>Bacteria</taxon>
        <taxon>Pseudomonadati</taxon>
        <taxon>Campylobacterota</taxon>
        <taxon>Epsilonproteobacteria</taxon>
        <taxon>Campylobacterales</taxon>
        <taxon>Campylobacteraceae</taxon>
        <taxon>Campylobacter</taxon>
    </lineage>
</organism>
<evidence type="ECO:0000259" key="1">
    <source>
        <dbReference type="Pfam" id="PF13946"/>
    </source>
</evidence>
<accession>A0ABT8TA43</accession>
<feature type="domain" description="DUF4214" evidence="1">
    <location>
        <begin position="46"/>
        <end position="88"/>
    </location>
</feature>
<evidence type="ECO:0000313" key="3">
    <source>
        <dbReference type="Proteomes" id="UP001171111"/>
    </source>
</evidence>